<evidence type="ECO:0000313" key="2">
    <source>
        <dbReference type="EMBL" id="KAL1844147.1"/>
    </source>
</evidence>
<protein>
    <submittedName>
        <fullName evidence="2">Uncharacterized protein</fullName>
    </submittedName>
</protein>
<feature type="compositionally biased region" description="Polar residues" evidence="1">
    <location>
        <begin position="107"/>
        <end position="122"/>
    </location>
</feature>
<organism evidence="2 3">
    <name type="scientific">Phialemonium thermophilum</name>
    <dbReference type="NCBI Taxonomy" id="223376"/>
    <lineage>
        <taxon>Eukaryota</taxon>
        <taxon>Fungi</taxon>
        <taxon>Dikarya</taxon>
        <taxon>Ascomycota</taxon>
        <taxon>Pezizomycotina</taxon>
        <taxon>Sordariomycetes</taxon>
        <taxon>Sordariomycetidae</taxon>
        <taxon>Cephalothecales</taxon>
        <taxon>Cephalothecaceae</taxon>
        <taxon>Phialemonium</taxon>
    </lineage>
</organism>
<proteinExistence type="predicted"/>
<evidence type="ECO:0000313" key="3">
    <source>
        <dbReference type="Proteomes" id="UP001586593"/>
    </source>
</evidence>
<feature type="region of interest" description="Disordered" evidence="1">
    <location>
        <begin position="103"/>
        <end position="134"/>
    </location>
</feature>
<sequence>MCMSQDWWTPAWKPPWETDLVISPYVTSVLQWAARPRAPLLGPCNPARGCWRLLLGLFRKEKDVRGHRGSCMTPPGRYLAWASGRSAAFSNIEGNTGRRYRWRHGKSTTSFSTRRSPGSDTPTKVPYAPTFQVS</sequence>
<dbReference type="Proteomes" id="UP001586593">
    <property type="component" value="Unassembled WGS sequence"/>
</dbReference>
<name>A0ABR3VQW9_9PEZI</name>
<accession>A0ABR3VQW9</accession>
<evidence type="ECO:0000256" key="1">
    <source>
        <dbReference type="SAM" id="MobiDB-lite"/>
    </source>
</evidence>
<reference evidence="2 3" key="1">
    <citation type="journal article" date="2024" name="Commun. Biol.">
        <title>Comparative genomic analysis of thermophilic fungi reveals convergent evolutionary adaptations and gene losses.</title>
        <authorList>
            <person name="Steindorff A.S."/>
            <person name="Aguilar-Pontes M.V."/>
            <person name="Robinson A.J."/>
            <person name="Andreopoulos B."/>
            <person name="LaButti K."/>
            <person name="Kuo A."/>
            <person name="Mondo S."/>
            <person name="Riley R."/>
            <person name="Otillar R."/>
            <person name="Haridas S."/>
            <person name="Lipzen A."/>
            <person name="Grimwood J."/>
            <person name="Schmutz J."/>
            <person name="Clum A."/>
            <person name="Reid I.D."/>
            <person name="Moisan M.C."/>
            <person name="Butler G."/>
            <person name="Nguyen T.T.M."/>
            <person name="Dewar K."/>
            <person name="Conant G."/>
            <person name="Drula E."/>
            <person name="Henrissat B."/>
            <person name="Hansel C."/>
            <person name="Singer S."/>
            <person name="Hutchinson M.I."/>
            <person name="de Vries R.P."/>
            <person name="Natvig D.O."/>
            <person name="Powell A.J."/>
            <person name="Tsang A."/>
            <person name="Grigoriev I.V."/>
        </authorList>
    </citation>
    <scope>NUCLEOTIDE SEQUENCE [LARGE SCALE GENOMIC DNA]</scope>
    <source>
        <strain evidence="2 3">ATCC 24622</strain>
    </source>
</reference>
<gene>
    <name evidence="2" type="ORF">VTK73DRAFT_2642</name>
</gene>
<dbReference type="EMBL" id="JAZHXJ010001757">
    <property type="protein sequence ID" value="KAL1844147.1"/>
    <property type="molecule type" value="Genomic_DNA"/>
</dbReference>
<keyword evidence="3" id="KW-1185">Reference proteome</keyword>
<comment type="caution">
    <text evidence="2">The sequence shown here is derived from an EMBL/GenBank/DDBJ whole genome shotgun (WGS) entry which is preliminary data.</text>
</comment>